<gene>
    <name evidence="2" type="ORF">RISK_002463</name>
</gene>
<dbReference type="AlphaFoldDB" id="A0A0J1BH27"/>
<sequence>MAEEVVNDRARTPARPVKDKSLATHRSKNIHLVPLNSRSKGNLHRLGITEAV</sequence>
<keyword evidence="3" id="KW-1185">Reference proteome</keyword>
<proteinExistence type="predicted"/>
<comment type="caution">
    <text evidence="2">The sequence shown here is derived from an EMBL/GenBank/DDBJ whole genome shotgun (WGS) entry which is preliminary data.</text>
</comment>
<reference evidence="2" key="1">
    <citation type="submission" date="2015-05" db="EMBL/GenBank/DDBJ databases">
        <title>Permanent draft genome of Rhodopirellula islandicus K833.</title>
        <authorList>
            <person name="Kizina J."/>
            <person name="Richter M."/>
            <person name="Glockner F.O."/>
            <person name="Harder J."/>
        </authorList>
    </citation>
    <scope>NUCLEOTIDE SEQUENCE [LARGE SCALE GENOMIC DNA]</scope>
    <source>
        <strain evidence="2">K833</strain>
    </source>
</reference>
<evidence type="ECO:0000313" key="2">
    <source>
        <dbReference type="EMBL" id="KLU05831.1"/>
    </source>
</evidence>
<accession>A0A0J1BH27</accession>
<feature type="region of interest" description="Disordered" evidence="1">
    <location>
        <begin position="1"/>
        <end position="22"/>
    </location>
</feature>
<organism evidence="2 3">
    <name type="scientific">Rhodopirellula islandica</name>
    <dbReference type="NCBI Taxonomy" id="595434"/>
    <lineage>
        <taxon>Bacteria</taxon>
        <taxon>Pseudomonadati</taxon>
        <taxon>Planctomycetota</taxon>
        <taxon>Planctomycetia</taxon>
        <taxon>Pirellulales</taxon>
        <taxon>Pirellulaceae</taxon>
        <taxon>Rhodopirellula</taxon>
    </lineage>
</organism>
<evidence type="ECO:0000256" key="1">
    <source>
        <dbReference type="SAM" id="MobiDB-lite"/>
    </source>
</evidence>
<dbReference type="Proteomes" id="UP000036367">
    <property type="component" value="Unassembled WGS sequence"/>
</dbReference>
<name>A0A0J1BH27_RHOIS</name>
<protein>
    <submittedName>
        <fullName evidence="2">Uncharacterized protein</fullName>
    </submittedName>
</protein>
<dbReference type="EMBL" id="LECT01000017">
    <property type="protein sequence ID" value="KLU05831.1"/>
    <property type="molecule type" value="Genomic_DNA"/>
</dbReference>
<evidence type="ECO:0000313" key="3">
    <source>
        <dbReference type="Proteomes" id="UP000036367"/>
    </source>
</evidence>